<evidence type="ECO:0000313" key="3">
    <source>
        <dbReference type="Proteomes" id="UP000199072"/>
    </source>
</evidence>
<keyword evidence="1" id="KW-1133">Transmembrane helix</keyword>
<feature type="transmembrane region" description="Helical" evidence="1">
    <location>
        <begin position="16"/>
        <end position="36"/>
    </location>
</feature>
<proteinExistence type="predicted"/>
<reference evidence="2 3" key="1">
    <citation type="submission" date="2016-10" db="EMBL/GenBank/DDBJ databases">
        <authorList>
            <person name="de Groot N.N."/>
        </authorList>
    </citation>
    <scope>NUCLEOTIDE SEQUENCE [LARGE SCALE GENOMIC DNA]</scope>
    <source>
        <strain evidence="2 3">47C3B</strain>
    </source>
</reference>
<dbReference type="AlphaFoldDB" id="A0A1G7GME7"/>
<dbReference type="STRING" id="1391627.SAMN05216464_110210"/>
<keyword evidence="1" id="KW-0812">Transmembrane</keyword>
<sequence>MSASTINNNKPKRKRWIIISIIILLFSIGYFGRYYFIAAYMTFIPVHLDKGDKLYAADDCISHDLDINIYKIIRPMTLAEIERLNIDSSKKSDLMKKFNPSAPLKIINTGDAIIIKRLLKYKTAYIGDYVKRMSIKGEPYFYAIKPVVQMIDKVINPDKIPNNYVITDSCYYIHTYNTTKAQTSIF</sequence>
<dbReference type="RefSeq" id="WP_091152160.1">
    <property type="nucleotide sequence ID" value="NZ_FNAI01000010.1"/>
</dbReference>
<keyword evidence="3" id="KW-1185">Reference proteome</keyword>
<protein>
    <submittedName>
        <fullName evidence="2">Uncharacterized protein</fullName>
    </submittedName>
</protein>
<dbReference type="EMBL" id="FNAI01000010">
    <property type="protein sequence ID" value="SDE89233.1"/>
    <property type="molecule type" value="Genomic_DNA"/>
</dbReference>
<name>A0A1G7GME7_9SPHI</name>
<dbReference type="Proteomes" id="UP000199072">
    <property type="component" value="Unassembled WGS sequence"/>
</dbReference>
<evidence type="ECO:0000313" key="2">
    <source>
        <dbReference type="EMBL" id="SDE89233.1"/>
    </source>
</evidence>
<gene>
    <name evidence="2" type="ORF">SAMN05216464_110210</name>
</gene>
<organism evidence="2 3">
    <name type="scientific">Mucilaginibacter pineti</name>
    <dbReference type="NCBI Taxonomy" id="1391627"/>
    <lineage>
        <taxon>Bacteria</taxon>
        <taxon>Pseudomonadati</taxon>
        <taxon>Bacteroidota</taxon>
        <taxon>Sphingobacteriia</taxon>
        <taxon>Sphingobacteriales</taxon>
        <taxon>Sphingobacteriaceae</taxon>
        <taxon>Mucilaginibacter</taxon>
    </lineage>
</organism>
<dbReference type="OrthoDB" id="9879781at2"/>
<evidence type="ECO:0000256" key="1">
    <source>
        <dbReference type="SAM" id="Phobius"/>
    </source>
</evidence>
<keyword evidence="1" id="KW-0472">Membrane</keyword>
<accession>A0A1G7GME7</accession>